<dbReference type="EMBL" id="GEDV01011094">
    <property type="protein sequence ID" value="JAP77463.1"/>
    <property type="molecule type" value="Transcribed_RNA"/>
</dbReference>
<dbReference type="AlphaFoldDB" id="A0A131YDM1"/>
<sequence length="89" mass="10515">MMSRSGTLMQISLFKLFALTLLQAKKKDVFAELYSKFSHSQIRVLVIFMWLCVFIFNILMCVYTYICICLYVHVYINTCVFYNKISLSD</sequence>
<evidence type="ECO:0000256" key="2">
    <source>
        <dbReference type="SAM" id="SignalP"/>
    </source>
</evidence>
<keyword evidence="2" id="KW-0732">Signal</keyword>
<name>A0A131YDM1_RHIAP</name>
<feature type="transmembrane region" description="Helical" evidence="1">
    <location>
        <begin position="48"/>
        <end position="76"/>
    </location>
</feature>
<keyword evidence="1" id="KW-0472">Membrane</keyword>
<keyword evidence="1" id="KW-0812">Transmembrane</keyword>
<evidence type="ECO:0000256" key="1">
    <source>
        <dbReference type="SAM" id="Phobius"/>
    </source>
</evidence>
<protein>
    <submittedName>
        <fullName evidence="3">Uncharacterized protein</fullName>
    </submittedName>
</protein>
<keyword evidence="1" id="KW-1133">Transmembrane helix</keyword>
<reference evidence="3" key="1">
    <citation type="journal article" date="2016" name="Ticks Tick Borne Dis.">
        <title>De novo assembly and annotation of the salivary gland transcriptome of Rhipicephalus appendiculatus male and female ticks during blood feeding.</title>
        <authorList>
            <person name="de Castro M.H."/>
            <person name="de Klerk D."/>
            <person name="Pienaar R."/>
            <person name="Latif A.A."/>
            <person name="Rees D.J."/>
            <person name="Mans B.J."/>
        </authorList>
    </citation>
    <scope>NUCLEOTIDE SEQUENCE</scope>
    <source>
        <tissue evidence="3">Salivary glands</tissue>
    </source>
</reference>
<feature type="chain" id="PRO_5007284810" evidence="2">
    <location>
        <begin position="25"/>
        <end position="89"/>
    </location>
</feature>
<feature type="signal peptide" evidence="2">
    <location>
        <begin position="1"/>
        <end position="24"/>
    </location>
</feature>
<evidence type="ECO:0000313" key="3">
    <source>
        <dbReference type="EMBL" id="JAP77463.1"/>
    </source>
</evidence>
<organism evidence="3">
    <name type="scientific">Rhipicephalus appendiculatus</name>
    <name type="common">Brown ear tick</name>
    <dbReference type="NCBI Taxonomy" id="34631"/>
    <lineage>
        <taxon>Eukaryota</taxon>
        <taxon>Metazoa</taxon>
        <taxon>Ecdysozoa</taxon>
        <taxon>Arthropoda</taxon>
        <taxon>Chelicerata</taxon>
        <taxon>Arachnida</taxon>
        <taxon>Acari</taxon>
        <taxon>Parasitiformes</taxon>
        <taxon>Ixodida</taxon>
        <taxon>Ixodoidea</taxon>
        <taxon>Ixodidae</taxon>
        <taxon>Rhipicephalinae</taxon>
        <taxon>Rhipicephalus</taxon>
        <taxon>Rhipicephalus</taxon>
    </lineage>
</organism>
<accession>A0A131YDM1</accession>
<proteinExistence type="predicted"/>